<reference evidence="6 7" key="1">
    <citation type="submission" date="2019-03" db="EMBL/GenBank/DDBJ databases">
        <title>New insights into Acidothiobacillus thiooxidans sulfur metabolism through coupled gene expression, solution geochemistry, microscopy and spectroscopy analyses.</title>
        <authorList>
            <person name="Camacho D."/>
            <person name="Frazao R."/>
            <person name="Fouillen A."/>
            <person name="Nanci A."/>
            <person name="Lang B.F."/>
            <person name="Apte S.C."/>
            <person name="Baron C."/>
            <person name="Warren L.A."/>
        </authorList>
    </citation>
    <scope>NUCLEOTIDE SEQUENCE [LARGE SCALE GENOMIC DNA]</scope>
    <source>
        <strain evidence="6 7">ATCC 19377</strain>
    </source>
</reference>
<comment type="caution">
    <text evidence="6">The sequence shown here is derived from an EMBL/GenBank/DDBJ whole genome shotgun (WGS) entry which is preliminary data.</text>
</comment>
<dbReference type="SUPFAM" id="SSF46785">
    <property type="entry name" value="Winged helix' DNA-binding domain"/>
    <property type="match status" value="1"/>
</dbReference>
<evidence type="ECO:0000256" key="1">
    <source>
        <dbReference type="ARBA" id="ARBA00023015"/>
    </source>
</evidence>
<dbReference type="InterPro" id="IPR050397">
    <property type="entry name" value="Env_Response_Regulators"/>
</dbReference>
<dbReference type="SUPFAM" id="SSF51206">
    <property type="entry name" value="cAMP-binding domain-like"/>
    <property type="match status" value="1"/>
</dbReference>
<dbReference type="Gene3D" id="2.60.120.10">
    <property type="entry name" value="Jelly Rolls"/>
    <property type="match status" value="1"/>
</dbReference>
<dbReference type="InterPro" id="IPR000595">
    <property type="entry name" value="cNMP-bd_dom"/>
</dbReference>
<evidence type="ECO:0000256" key="3">
    <source>
        <dbReference type="ARBA" id="ARBA00023163"/>
    </source>
</evidence>
<dbReference type="PROSITE" id="PS50042">
    <property type="entry name" value="CNMP_BINDING_3"/>
    <property type="match status" value="1"/>
</dbReference>
<dbReference type="Pfam" id="PF00027">
    <property type="entry name" value="cNMP_binding"/>
    <property type="match status" value="1"/>
</dbReference>
<dbReference type="GO" id="GO:0003700">
    <property type="term" value="F:DNA-binding transcription factor activity"/>
    <property type="evidence" value="ECO:0007669"/>
    <property type="project" value="TreeGrafter"/>
</dbReference>
<dbReference type="InterPro" id="IPR018490">
    <property type="entry name" value="cNMP-bd_dom_sf"/>
</dbReference>
<proteinExistence type="predicted"/>
<dbReference type="EMBL" id="SZUV01000001">
    <property type="protein sequence ID" value="TQN50507.1"/>
    <property type="molecule type" value="Genomic_DNA"/>
</dbReference>
<keyword evidence="2" id="KW-0238">DNA-binding</keyword>
<organism evidence="6 7">
    <name type="scientific">Acidithiobacillus thiooxidans ATCC 19377</name>
    <dbReference type="NCBI Taxonomy" id="637390"/>
    <lineage>
        <taxon>Bacteria</taxon>
        <taxon>Pseudomonadati</taxon>
        <taxon>Pseudomonadota</taxon>
        <taxon>Acidithiobacillia</taxon>
        <taxon>Acidithiobacillales</taxon>
        <taxon>Acidithiobacillaceae</taxon>
        <taxon>Acidithiobacillus</taxon>
    </lineage>
</organism>
<keyword evidence="1" id="KW-0805">Transcription regulation</keyword>
<dbReference type="GO" id="GO:0005829">
    <property type="term" value="C:cytosol"/>
    <property type="evidence" value="ECO:0007669"/>
    <property type="project" value="TreeGrafter"/>
</dbReference>
<dbReference type="RefSeq" id="WP_142086291.1">
    <property type="nucleotide sequence ID" value="NZ_SZUV01000001.1"/>
</dbReference>
<dbReference type="PANTHER" id="PTHR24567:SF75">
    <property type="entry name" value="FUMARATE AND NITRATE REDUCTION REGULATORY PROTEIN"/>
    <property type="match status" value="1"/>
</dbReference>
<dbReference type="PROSITE" id="PS51063">
    <property type="entry name" value="HTH_CRP_2"/>
    <property type="match status" value="1"/>
</dbReference>
<dbReference type="Gene3D" id="1.10.10.10">
    <property type="entry name" value="Winged helix-like DNA-binding domain superfamily/Winged helix DNA-binding domain"/>
    <property type="match status" value="1"/>
</dbReference>
<protein>
    <submittedName>
        <fullName evidence="6">Fumarate nitrate reduction regulatory protein</fullName>
    </submittedName>
</protein>
<evidence type="ECO:0000259" key="4">
    <source>
        <dbReference type="PROSITE" id="PS50042"/>
    </source>
</evidence>
<dbReference type="Proteomes" id="UP000315403">
    <property type="component" value="Unassembled WGS sequence"/>
</dbReference>
<dbReference type="Pfam" id="PF13545">
    <property type="entry name" value="HTH_Crp_2"/>
    <property type="match status" value="1"/>
</dbReference>
<dbReference type="InterPro" id="IPR014710">
    <property type="entry name" value="RmlC-like_jellyroll"/>
</dbReference>
<dbReference type="PANTHER" id="PTHR24567">
    <property type="entry name" value="CRP FAMILY TRANSCRIPTIONAL REGULATORY PROTEIN"/>
    <property type="match status" value="1"/>
</dbReference>
<dbReference type="SMART" id="SM00419">
    <property type="entry name" value="HTH_CRP"/>
    <property type="match status" value="1"/>
</dbReference>
<dbReference type="InterPro" id="IPR036388">
    <property type="entry name" value="WH-like_DNA-bd_sf"/>
</dbReference>
<dbReference type="SMART" id="SM00100">
    <property type="entry name" value="cNMP"/>
    <property type="match status" value="1"/>
</dbReference>
<name>A0A543Q2E6_ACITH</name>
<accession>A0A543Q2E6</accession>
<keyword evidence="3" id="KW-0804">Transcription</keyword>
<dbReference type="InterPro" id="IPR036390">
    <property type="entry name" value="WH_DNA-bd_sf"/>
</dbReference>
<dbReference type="AlphaFoldDB" id="A0A543Q2E6"/>
<dbReference type="GO" id="GO:0003677">
    <property type="term" value="F:DNA binding"/>
    <property type="evidence" value="ECO:0007669"/>
    <property type="project" value="UniProtKB-KW"/>
</dbReference>
<gene>
    <name evidence="6" type="primary">fnr_1</name>
    <name evidence="6" type="ORF">DLNHIDIE_00360</name>
</gene>
<feature type="domain" description="Cyclic nucleotide-binding" evidence="4">
    <location>
        <begin position="24"/>
        <end position="146"/>
    </location>
</feature>
<evidence type="ECO:0000256" key="2">
    <source>
        <dbReference type="ARBA" id="ARBA00023125"/>
    </source>
</evidence>
<dbReference type="CDD" id="cd00038">
    <property type="entry name" value="CAP_ED"/>
    <property type="match status" value="1"/>
</dbReference>
<feature type="domain" description="HTH crp-type" evidence="5">
    <location>
        <begin position="160"/>
        <end position="229"/>
    </location>
</feature>
<sequence length="238" mass="26517">MHPASWNLTGQSDCQLCPMRQLSIFAGLTVQELDNLGMTVQDIHLPAGEVLYPQGESARHAFTLRSGVIKLSLESPLHGVEKIVRLLRHGDLLGFEGLNHAHPRYPHTATTLDAADLCLLDISELNRLSEDLPHVRRALLERWQRALEESEFHIVEVGAGKADACLAAFLYHWCGVFPDGAWVPFPMARKDIAGYLGLSSAHVSRVMADFKRHGYLRESGQRIMVQRASLRKIASGMH</sequence>
<evidence type="ECO:0000313" key="6">
    <source>
        <dbReference type="EMBL" id="TQN50507.1"/>
    </source>
</evidence>
<evidence type="ECO:0000313" key="7">
    <source>
        <dbReference type="Proteomes" id="UP000315403"/>
    </source>
</evidence>
<dbReference type="InterPro" id="IPR012318">
    <property type="entry name" value="HTH_CRP"/>
</dbReference>
<evidence type="ECO:0000259" key="5">
    <source>
        <dbReference type="PROSITE" id="PS51063"/>
    </source>
</evidence>